<gene>
    <name evidence="1" type="ORF">N0V91_001733</name>
</gene>
<dbReference type="AlphaFoldDB" id="A0A9W9DA53"/>
<dbReference type="PANTHER" id="PTHR37012:SF2">
    <property type="entry name" value="BZIP DOMAIN-CONTAINING PROTEIN-RELATED"/>
    <property type="match status" value="1"/>
</dbReference>
<accession>A0A9W9DA53</accession>
<dbReference type="EMBL" id="JAPEVA010000007">
    <property type="protein sequence ID" value="KAJ4410805.1"/>
    <property type="molecule type" value="Genomic_DNA"/>
</dbReference>
<comment type="caution">
    <text evidence="1">The sequence shown here is derived from an EMBL/GenBank/DDBJ whole genome shotgun (WGS) entry which is preliminary data.</text>
</comment>
<dbReference type="InterPro" id="IPR021833">
    <property type="entry name" value="DUF3425"/>
</dbReference>
<evidence type="ECO:0000313" key="1">
    <source>
        <dbReference type="EMBL" id="KAJ4410805.1"/>
    </source>
</evidence>
<proteinExistence type="predicted"/>
<dbReference type="Pfam" id="PF11905">
    <property type="entry name" value="DUF3425"/>
    <property type="match status" value="1"/>
</dbReference>
<protein>
    <submittedName>
        <fullName evidence="1">Uncharacterized protein</fullName>
    </submittedName>
</protein>
<name>A0A9W9DA53_9PLEO</name>
<evidence type="ECO:0000313" key="2">
    <source>
        <dbReference type="Proteomes" id="UP001140510"/>
    </source>
</evidence>
<dbReference type="OrthoDB" id="2985014at2759"/>
<reference evidence="1" key="1">
    <citation type="submission" date="2022-10" db="EMBL/GenBank/DDBJ databases">
        <title>Tapping the CABI collections for fungal endophytes: first genome assemblies for Collariella, Neodidymelliopsis, Ascochyta clinopodiicola, Didymella pomorum, Didymosphaeria variabile, Neocosmospora piperis and Neocucurbitaria cava.</title>
        <authorList>
            <person name="Hill R."/>
        </authorList>
    </citation>
    <scope>NUCLEOTIDE SEQUENCE</scope>
    <source>
        <strain evidence="1">IMI 355091</strain>
    </source>
</reference>
<organism evidence="1 2">
    <name type="scientific">Didymella pomorum</name>
    <dbReference type="NCBI Taxonomy" id="749634"/>
    <lineage>
        <taxon>Eukaryota</taxon>
        <taxon>Fungi</taxon>
        <taxon>Dikarya</taxon>
        <taxon>Ascomycota</taxon>
        <taxon>Pezizomycotina</taxon>
        <taxon>Dothideomycetes</taxon>
        <taxon>Pleosporomycetidae</taxon>
        <taxon>Pleosporales</taxon>
        <taxon>Pleosporineae</taxon>
        <taxon>Didymellaceae</taxon>
        <taxon>Didymella</taxon>
    </lineage>
</organism>
<dbReference type="PANTHER" id="PTHR37012">
    <property type="entry name" value="B-ZIP TRANSCRIPTION FACTOR (EUROFUNG)-RELATED"/>
    <property type="match status" value="1"/>
</dbReference>
<keyword evidence="2" id="KW-1185">Reference proteome</keyword>
<dbReference type="Proteomes" id="UP001140510">
    <property type="component" value="Unassembled WGS sequence"/>
</dbReference>
<sequence>MFPSPKHYEDLPDFARPTPYQIFVPHNHSFDFVLWPKLRDIAVQTATMQERLEWLFDYSTYVRCDWPHPIEEALCKDSIAGFDVLTDAAKAHAFDLTNWSTAPSLRAFVPNVDEYVTIWPHSD</sequence>